<gene>
    <name evidence="1" type="ORF">CF15_02460</name>
</gene>
<dbReference type="STRING" id="2309.CF15_02460"/>
<sequence length="123" mass="14024">MKALTEALDLRIYSNKFKFNRILRILVSKRSYCSKRAAEPEGSACPLIAAPIGAMSKTVVLMPLGILYEFIIARSSALEELRRWGCKIIHSHSIDEYAYMLTEKQELAIIYAYFMGYYSFPVG</sequence>
<protein>
    <submittedName>
        <fullName evidence="1">Uncharacterized protein</fullName>
    </submittedName>
</protein>
<dbReference type="AlphaFoldDB" id="A0A0V8RUF6"/>
<dbReference type="RefSeq" id="WP_058370377.1">
    <property type="nucleotide sequence ID" value="NZ_LNTB01000001.1"/>
</dbReference>
<reference evidence="1 2" key="1">
    <citation type="submission" date="2015-11" db="EMBL/GenBank/DDBJ databases">
        <title>Genome sequence of Pyrodictium occultum PL-19, a marine hyperthermophilic archaeon isolated from Volcano, Italy.</title>
        <authorList>
            <person name="Utturkar S."/>
            <person name="Huber H."/>
            <person name="Leptihn S."/>
            <person name="Brown S."/>
            <person name="Stetter K.O."/>
            <person name="Podar M."/>
        </authorList>
    </citation>
    <scope>NUCLEOTIDE SEQUENCE [LARGE SCALE GENOMIC DNA]</scope>
    <source>
        <strain evidence="1 2">PL-19</strain>
    </source>
</reference>
<evidence type="ECO:0000313" key="2">
    <source>
        <dbReference type="Proteomes" id="UP000053352"/>
    </source>
</evidence>
<dbReference type="OrthoDB" id="44251at2157"/>
<proteinExistence type="predicted"/>
<comment type="caution">
    <text evidence="1">The sequence shown here is derived from an EMBL/GenBank/DDBJ whole genome shotgun (WGS) entry which is preliminary data.</text>
</comment>
<dbReference type="EMBL" id="LNTB01000001">
    <property type="protein sequence ID" value="KSW11700.1"/>
    <property type="molecule type" value="Genomic_DNA"/>
</dbReference>
<name>A0A0V8RUF6_PYROC</name>
<accession>A0A0V8RUF6</accession>
<evidence type="ECO:0000313" key="1">
    <source>
        <dbReference type="EMBL" id="KSW11700.1"/>
    </source>
</evidence>
<keyword evidence="2" id="KW-1185">Reference proteome</keyword>
<organism evidence="1 2">
    <name type="scientific">Pyrodictium occultum</name>
    <dbReference type="NCBI Taxonomy" id="2309"/>
    <lineage>
        <taxon>Archaea</taxon>
        <taxon>Thermoproteota</taxon>
        <taxon>Thermoprotei</taxon>
        <taxon>Desulfurococcales</taxon>
        <taxon>Pyrodictiaceae</taxon>
        <taxon>Pyrodictium</taxon>
    </lineage>
</organism>
<dbReference type="Proteomes" id="UP000053352">
    <property type="component" value="Unassembled WGS sequence"/>
</dbReference>